<keyword evidence="4" id="KW-1185">Reference proteome</keyword>
<sequence>MKDCLSDTVICSTGAPQGTVLSPVLFTLYTTDFCYNSESCHMQKFSDDTAIVGCIRDGQEGEYRSLVEDFVQWCKINHLLLNTAKTKEMVVDFRRPKRPLGVHLDNKLDWSANTDAIYKKGQSRLYFLRRLKSFNVCNKLLGMFNQSVVASVLFYAAVCWGGSTKKRDARRLDRLVRKAGSVVGAELESISSVAGKITLSKLLTIMDNEDHPLYNTIIQQISWRLLALTGRTDGLNK</sequence>
<gene>
    <name evidence="3" type="ORF">N1851_033042</name>
</gene>
<dbReference type="EMBL" id="JAOPHQ010006285">
    <property type="protein sequence ID" value="KAK0132156.1"/>
    <property type="molecule type" value="Genomic_DNA"/>
</dbReference>
<keyword evidence="1" id="KW-0472">Membrane</keyword>
<evidence type="ECO:0000259" key="2">
    <source>
        <dbReference type="PROSITE" id="PS50878"/>
    </source>
</evidence>
<dbReference type="Proteomes" id="UP001174136">
    <property type="component" value="Unassembled WGS sequence"/>
</dbReference>
<organism evidence="3 4">
    <name type="scientific">Merluccius polli</name>
    <name type="common">Benguela hake</name>
    <name type="synonym">Merluccius cadenati</name>
    <dbReference type="NCBI Taxonomy" id="89951"/>
    <lineage>
        <taxon>Eukaryota</taxon>
        <taxon>Metazoa</taxon>
        <taxon>Chordata</taxon>
        <taxon>Craniata</taxon>
        <taxon>Vertebrata</taxon>
        <taxon>Euteleostomi</taxon>
        <taxon>Actinopterygii</taxon>
        <taxon>Neopterygii</taxon>
        <taxon>Teleostei</taxon>
        <taxon>Neoteleostei</taxon>
        <taxon>Acanthomorphata</taxon>
        <taxon>Zeiogadaria</taxon>
        <taxon>Gadariae</taxon>
        <taxon>Gadiformes</taxon>
        <taxon>Gadoidei</taxon>
        <taxon>Merlucciidae</taxon>
        <taxon>Merluccius</taxon>
    </lineage>
</organism>
<evidence type="ECO:0000313" key="3">
    <source>
        <dbReference type="EMBL" id="KAK0132156.1"/>
    </source>
</evidence>
<protein>
    <recommendedName>
        <fullName evidence="2">Reverse transcriptase domain-containing protein</fullName>
    </recommendedName>
</protein>
<keyword evidence="1" id="KW-0812">Transmembrane</keyword>
<dbReference type="PROSITE" id="PS50878">
    <property type="entry name" value="RT_POL"/>
    <property type="match status" value="1"/>
</dbReference>
<feature type="transmembrane region" description="Helical" evidence="1">
    <location>
        <begin position="140"/>
        <end position="161"/>
    </location>
</feature>
<comment type="caution">
    <text evidence="3">The sequence shown here is derived from an EMBL/GenBank/DDBJ whole genome shotgun (WGS) entry which is preliminary data.</text>
</comment>
<evidence type="ECO:0000313" key="4">
    <source>
        <dbReference type="Proteomes" id="UP001174136"/>
    </source>
</evidence>
<evidence type="ECO:0000256" key="1">
    <source>
        <dbReference type="SAM" id="Phobius"/>
    </source>
</evidence>
<dbReference type="Pfam" id="PF09004">
    <property type="entry name" value="ALKBH8_N"/>
    <property type="match status" value="1"/>
</dbReference>
<dbReference type="PANTHER" id="PTHR33332">
    <property type="entry name" value="REVERSE TRANSCRIPTASE DOMAIN-CONTAINING PROTEIN"/>
    <property type="match status" value="1"/>
</dbReference>
<dbReference type="GO" id="GO:0016706">
    <property type="term" value="F:2-oxoglutarate-dependent dioxygenase activity"/>
    <property type="evidence" value="ECO:0007669"/>
    <property type="project" value="InterPro"/>
</dbReference>
<dbReference type="AlphaFoldDB" id="A0AA47NNE3"/>
<dbReference type="GO" id="GO:0008168">
    <property type="term" value="F:methyltransferase activity"/>
    <property type="evidence" value="ECO:0007669"/>
    <property type="project" value="InterPro"/>
</dbReference>
<dbReference type="Pfam" id="PF00078">
    <property type="entry name" value="RVT_1"/>
    <property type="match status" value="1"/>
</dbReference>
<keyword evidence="1" id="KW-1133">Transmembrane helix</keyword>
<proteinExistence type="predicted"/>
<feature type="domain" description="Reverse transcriptase" evidence="2">
    <location>
        <begin position="1"/>
        <end position="104"/>
    </location>
</feature>
<dbReference type="InterPro" id="IPR015095">
    <property type="entry name" value="AlkB_hom8_N"/>
</dbReference>
<name>A0AA47NNE3_MERPO</name>
<reference evidence="3" key="1">
    <citation type="journal article" date="2023" name="Front. Mar. Sci.">
        <title>A new Merluccius polli reference genome to investigate the effects of global change in West African waters.</title>
        <authorList>
            <person name="Mateo J.L."/>
            <person name="Blanco-Fernandez C."/>
            <person name="Garcia-Vazquez E."/>
            <person name="Machado-Schiaffino G."/>
        </authorList>
    </citation>
    <scope>NUCLEOTIDE SEQUENCE</scope>
    <source>
        <strain evidence="3">C29</strain>
        <tissue evidence="3">Fin</tissue>
    </source>
</reference>
<accession>A0AA47NNE3</accession>
<dbReference type="InterPro" id="IPR000477">
    <property type="entry name" value="RT_dom"/>
</dbReference>